<dbReference type="GO" id="GO:0046872">
    <property type="term" value="F:metal ion binding"/>
    <property type="evidence" value="ECO:0007669"/>
    <property type="project" value="UniProtKB-KW"/>
</dbReference>
<dbReference type="Gene3D" id="3.40.50.720">
    <property type="entry name" value="NAD(P)-binding Rossmann-like Domain"/>
    <property type="match status" value="1"/>
</dbReference>
<dbReference type="GO" id="GO:0004470">
    <property type="term" value="F:malic enzyme activity"/>
    <property type="evidence" value="ECO:0007669"/>
    <property type="project" value="InterPro"/>
</dbReference>
<dbReference type="InterPro" id="IPR036291">
    <property type="entry name" value="NAD(P)-bd_dom_sf"/>
</dbReference>
<comment type="caution">
    <text evidence="11">The sequence shown here is derived from an EMBL/GenBank/DDBJ whole genome shotgun (WGS) entry which is preliminary data.</text>
</comment>
<dbReference type="SUPFAM" id="SSF53223">
    <property type="entry name" value="Aminoacid dehydrogenase-like, N-terminal domain"/>
    <property type="match status" value="1"/>
</dbReference>
<feature type="active site" description="Proton donor" evidence="5">
    <location>
        <position position="36"/>
    </location>
</feature>
<dbReference type="SMART" id="SM01274">
    <property type="entry name" value="malic"/>
    <property type="match status" value="1"/>
</dbReference>
<proteinExistence type="inferred from homology"/>
<dbReference type="InterPro" id="IPR015884">
    <property type="entry name" value="Malic_enzyme_CS"/>
</dbReference>
<evidence type="ECO:0000256" key="3">
    <source>
        <dbReference type="ARBA" id="ARBA00022723"/>
    </source>
</evidence>
<sequence length="381" mass="40018">MDYSKESIKLHKEKQGKISLASKVPVDTRDDLSLAYTPGVAAVCMEIAKNPAKVWELTSRKNWVAVVTDGSAVLGLGNIGPEAGLPVMEGKAILFKEFANVDAFPICLATQDTEEIIETVKRLAPSFGGINLEDISAPRCFEIETRLKAELDIPVFHDDQHGTAIVVLAGLINALKVVGKDKSEINVVVSGAGAAGVAVTKLLLAYGVGDVIMLDSKGALSSTRDDLNDSKKEMLAITNKSDRSGSLAEVIVGADVFIGVSAPGILTGEMVKSMNTNSIIFAMANPVPEIMPDKAKAAGAAVVATGRSDYPNQINNVLVFPGIFRGAIDGGIKDITDNIKLSAAKALASYVENPTADLIIPNPLDKGVAGVIARAVKNTRV</sequence>
<dbReference type="InterPro" id="IPR046346">
    <property type="entry name" value="Aminoacid_DH-like_N_sf"/>
</dbReference>
<dbReference type="InterPro" id="IPR045213">
    <property type="entry name" value="Malic_NAD-bd_bact_type"/>
</dbReference>
<evidence type="ECO:0000313" key="11">
    <source>
        <dbReference type="EMBL" id="PJC24234.1"/>
    </source>
</evidence>
<comment type="similarity">
    <text evidence="2 8">Belongs to the malic enzymes family.</text>
</comment>
<keyword evidence="4" id="KW-0560">Oxidoreductase</keyword>
<dbReference type="EMBL" id="PFSI01000055">
    <property type="protein sequence ID" value="PJC24234.1"/>
    <property type="molecule type" value="Genomic_DNA"/>
</dbReference>
<dbReference type="InterPro" id="IPR012302">
    <property type="entry name" value="Malic_NAD-bd"/>
</dbReference>
<dbReference type="PIRSF" id="PIRSF000106">
    <property type="entry name" value="ME"/>
    <property type="match status" value="1"/>
</dbReference>
<dbReference type="InterPro" id="IPR051674">
    <property type="entry name" value="Malate_Decarboxylase"/>
</dbReference>
<dbReference type="CDD" id="cd05311">
    <property type="entry name" value="NAD_bind_2_malic_enz"/>
    <property type="match status" value="1"/>
</dbReference>
<dbReference type="PRINTS" id="PR00072">
    <property type="entry name" value="MALOXRDTASE"/>
</dbReference>
<evidence type="ECO:0000256" key="1">
    <source>
        <dbReference type="ARBA" id="ARBA00001936"/>
    </source>
</evidence>
<feature type="active site" description="Proton acceptor" evidence="5">
    <location>
        <position position="91"/>
    </location>
</feature>
<feature type="binding site" evidence="6">
    <location>
        <position position="315"/>
    </location>
    <ligand>
        <name>(S)-malate</name>
        <dbReference type="ChEBI" id="CHEBI:15589"/>
    </ligand>
</feature>
<keyword evidence="3 7" id="KW-0479">Metal-binding</keyword>
<feature type="binding site" evidence="7">
    <location>
        <position position="133"/>
    </location>
    <ligand>
        <name>a divalent metal cation</name>
        <dbReference type="ChEBI" id="CHEBI:60240"/>
    </ligand>
</feature>
<evidence type="ECO:0000256" key="5">
    <source>
        <dbReference type="PIRSR" id="PIRSR000106-1"/>
    </source>
</evidence>
<evidence type="ECO:0000259" key="10">
    <source>
        <dbReference type="SMART" id="SM01274"/>
    </source>
</evidence>
<dbReference type="PROSITE" id="PS00331">
    <property type="entry name" value="MALIC_ENZYMES"/>
    <property type="match status" value="1"/>
</dbReference>
<name>A0A2M8ENC3_9BACT</name>
<dbReference type="FunFam" id="3.40.50.10380:FF:000003">
    <property type="entry name" value="NADP-dependent malic enzyme"/>
    <property type="match status" value="1"/>
</dbReference>
<accession>A0A2M8ENC3</accession>
<dbReference type="InterPro" id="IPR001891">
    <property type="entry name" value="Malic_OxRdtase"/>
</dbReference>
<dbReference type="GO" id="GO:0051287">
    <property type="term" value="F:NAD binding"/>
    <property type="evidence" value="ECO:0007669"/>
    <property type="project" value="InterPro"/>
</dbReference>
<dbReference type="GO" id="GO:0016616">
    <property type="term" value="F:oxidoreductase activity, acting on the CH-OH group of donors, NAD or NADP as acceptor"/>
    <property type="evidence" value="ECO:0007669"/>
    <property type="project" value="InterPro"/>
</dbReference>
<dbReference type="Pfam" id="PF03949">
    <property type="entry name" value="Malic_M"/>
    <property type="match status" value="1"/>
</dbReference>
<evidence type="ECO:0000256" key="4">
    <source>
        <dbReference type="ARBA" id="ARBA00023002"/>
    </source>
</evidence>
<dbReference type="InterPro" id="IPR012301">
    <property type="entry name" value="Malic_N_dom"/>
</dbReference>
<evidence type="ECO:0000313" key="12">
    <source>
        <dbReference type="Proteomes" id="UP000230251"/>
    </source>
</evidence>
<comment type="cofactor">
    <cofactor evidence="7">
        <name>Mg(2+)</name>
        <dbReference type="ChEBI" id="CHEBI:18420"/>
    </cofactor>
    <cofactor evidence="7">
        <name>Mn(2+)</name>
        <dbReference type="ChEBI" id="CHEBI:29035"/>
    </cofactor>
    <text evidence="7">Divalent metal cations. Prefers magnesium or manganese.</text>
</comment>
<organism evidence="11 12">
    <name type="scientific">Candidatus Uhrbacteria bacterium CG_4_9_14_0_2_um_filter_41_50</name>
    <dbReference type="NCBI Taxonomy" id="1975031"/>
    <lineage>
        <taxon>Bacteria</taxon>
        <taxon>Candidatus Uhriibacteriota</taxon>
    </lineage>
</organism>
<dbReference type="SUPFAM" id="SSF51735">
    <property type="entry name" value="NAD(P)-binding Rossmann-fold domains"/>
    <property type="match status" value="1"/>
</dbReference>
<feature type="binding site" evidence="7">
    <location>
        <position position="159"/>
    </location>
    <ligand>
        <name>a divalent metal cation</name>
        <dbReference type="ChEBI" id="CHEBI:60240"/>
    </ligand>
</feature>
<dbReference type="PANTHER" id="PTHR43237">
    <property type="entry name" value="NADP-DEPENDENT MALIC ENZYME"/>
    <property type="match status" value="1"/>
</dbReference>
<dbReference type="Gene3D" id="3.40.50.10380">
    <property type="entry name" value="Malic enzyme, N-terminal domain"/>
    <property type="match status" value="1"/>
</dbReference>
<dbReference type="PANTHER" id="PTHR43237:SF4">
    <property type="entry name" value="NADP-DEPENDENT MALIC ENZYME"/>
    <property type="match status" value="1"/>
</dbReference>
<reference evidence="12" key="1">
    <citation type="submission" date="2017-09" db="EMBL/GenBank/DDBJ databases">
        <title>Depth-based differentiation of microbial function through sediment-hosted aquifers and enrichment of novel symbionts in the deep terrestrial subsurface.</title>
        <authorList>
            <person name="Probst A.J."/>
            <person name="Ladd B."/>
            <person name="Jarett J.K."/>
            <person name="Geller-Mcgrath D.E."/>
            <person name="Sieber C.M.K."/>
            <person name="Emerson J.B."/>
            <person name="Anantharaman K."/>
            <person name="Thomas B.C."/>
            <person name="Malmstrom R."/>
            <person name="Stieglmeier M."/>
            <person name="Klingl A."/>
            <person name="Woyke T."/>
            <person name="Ryan C.M."/>
            <person name="Banfield J.F."/>
        </authorList>
    </citation>
    <scope>NUCLEOTIDE SEQUENCE [LARGE SCALE GENOMIC DNA]</scope>
</reference>
<dbReference type="SMART" id="SM00919">
    <property type="entry name" value="Malic_M"/>
    <property type="match status" value="1"/>
</dbReference>
<dbReference type="AlphaFoldDB" id="A0A2M8ENC3"/>
<feature type="domain" description="Malic enzyme N-terminal" evidence="10">
    <location>
        <begin position="15"/>
        <end position="148"/>
    </location>
</feature>
<evidence type="ECO:0000256" key="8">
    <source>
        <dbReference type="RuleBase" id="RU003427"/>
    </source>
</evidence>
<evidence type="ECO:0000259" key="9">
    <source>
        <dbReference type="SMART" id="SM00919"/>
    </source>
</evidence>
<protein>
    <submittedName>
        <fullName evidence="11">NAD-dependent malic enzyme</fullName>
    </submittedName>
</protein>
<evidence type="ECO:0000256" key="7">
    <source>
        <dbReference type="PIRSR" id="PIRSR000106-3"/>
    </source>
</evidence>
<feature type="binding site" evidence="6">
    <location>
        <position position="285"/>
    </location>
    <ligand>
        <name>(S)-malate</name>
        <dbReference type="ChEBI" id="CHEBI:15589"/>
    </ligand>
</feature>
<evidence type="ECO:0000256" key="6">
    <source>
        <dbReference type="PIRSR" id="PIRSR000106-2"/>
    </source>
</evidence>
<dbReference type="InterPro" id="IPR037062">
    <property type="entry name" value="Malic_N_dom_sf"/>
</dbReference>
<comment type="cofactor">
    <cofactor evidence="1">
        <name>Mn(2+)</name>
        <dbReference type="ChEBI" id="CHEBI:29035"/>
    </cofactor>
</comment>
<evidence type="ECO:0000256" key="2">
    <source>
        <dbReference type="ARBA" id="ARBA00008785"/>
    </source>
</evidence>
<dbReference type="Pfam" id="PF00390">
    <property type="entry name" value="malic"/>
    <property type="match status" value="1"/>
</dbReference>
<gene>
    <name evidence="11" type="ORF">CO057_03865</name>
</gene>
<dbReference type="Proteomes" id="UP000230251">
    <property type="component" value="Unassembled WGS sequence"/>
</dbReference>
<feature type="binding site" evidence="7">
    <location>
        <position position="134"/>
    </location>
    <ligand>
        <name>a divalent metal cation</name>
        <dbReference type="ChEBI" id="CHEBI:60240"/>
    </ligand>
</feature>
<feature type="domain" description="Malic enzyme NAD-binding" evidence="9">
    <location>
        <begin position="160"/>
        <end position="381"/>
    </location>
</feature>